<comment type="caution">
    <text evidence="1">The sequence shown here is derived from an EMBL/GenBank/DDBJ whole genome shotgun (WGS) entry which is preliminary data.</text>
</comment>
<dbReference type="Proteomes" id="UP000434101">
    <property type="component" value="Unassembled WGS sequence"/>
</dbReference>
<proteinExistence type="predicted"/>
<accession>A0A6B0VJF4</accession>
<keyword evidence="2" id="KW-1185">Reference proteome</keyword>
<gene>
    <name evidence="1" type="ORF">GS429_06190</name>
</gene>
<protein>
    <submittedName>
        <fullName evidence="1">S-layer protein</fullName>
    </submittedName>
</protein>
<name>A0A6B0VJF4_9EURY</name>
<dbReference type="RefSeq" id="WP_160063718.1">
    <property type="nucleotide sequence ID" value="NZ_WUYX01000023.1"/>
</dbReference>
<dbReference type="AlphaFoldDB" id="A0A6B0VJF4"/>
<dbReference type="PROSITE" id="PS51257">
    <property type="entry name" value="PROKAR_LIPOPROTEIN"/>
    <property type="match status" value="1"/>
</dbReference>
<evidence type="ECO:0000313" key="2">
    <source>
        <dbReference type="Proteomes" id="UP000434101"/>
    </source>
</evidence>
<organism evidence="1 2">
    <name type="scientific">Natronorubrum halalkaliphilum</name>
    <dbReference type="NCBI Taxonomy" id="2691917"/>
    <lineage>
        <taxon>Archaea</taxon>
        <taxon>Methanobacteriati</taxon>
        <taxon>Methanobacteriota</taxon>
        <taxon>Stenosarchaea group</taxon>
        <taxon>Halobacteria</taxon>
        <taxon>Halobacteriales</taxon>
        <taxon>Natrialbaceae</taxon>
        <taxon>Natronorubrum</taxon>
    </lineage>
</organism>
<dbReference type="EMBL" id="WUYX01000023">
    <property type="protein sequence ID" value="MXV61658.1"/>
    <property type="molecule type" value="Genomic_DNA"/>
</dbReference>
<reference evidence="1 2" key="1">
    <citation type="submission" date="2020-01" db="EMBL/GenBank/DDBJ databases">
        <title>Natronorubrum sp. JWXQ-INN 674 isolated from Inner Mongolia Autonomous Region of China.</title>
        <authorList>
            <person name="Xue Q."/>
        </authorList>
    </citation>
    <scope>NUCLEOTIDE SEQUENCE [LARGE SCALE GENOMIC DNA]</scope>
    <source>
        <strain evidence="1 2">JWXQ-INN-674</strain>
    </source>
</reference>
<dbReference type="OrthoDB" id="351317at2157"/>
<evidence type="ECO:0000313" key="1">
    <source>
        <dbReference type="EMBL" id="MXV61658.1"/>
    </source>
</evidence>
<sequence length="145" mass="15652">MVRRTLTRRRFGATLTALATVGLAGCSDDETADDENDDSDPFELDDPGALTINFENEDGDPVSSGLEITVRNEDEGFTANFGDDVDEGTVLAAGLIYEGEYDITVESADDEFDTVEETVTLDEDDETVTIVLEGAPADPMDEDDE</sequence>